<proteinExistence type="predicted"/>
<name>A0A516KIS1_9BACI</name>
<dbReference type="PROSITE" id="PS51257">
    <property type="entry name" value="PROKAR_LIPOPROTEIN"/>
    <property type="match status" value="1"/>
</dbReference>
<gene>
    <name evidence="1" type="ORF">FN924_14580</name>
</gene>
<dbReference type="KEGG" id="aqt:FN924_14580"/>
<evidence type="ECO:0000313" key="2">
    <source>
        <dbReference type="Proteomes" id="UP000315215"/>
    </source>
</evidence>
<organism evidence="1 2">
    <name type="scientific">Radiobacillus deserti</name>
    <dbReference type="NCBI Taxonomy" id="2594883"/>
    <lineage>
        <taxon>Bacteria</taxon>
        <taxon>Bacillati</taxon>
        <taxon>Bacillota</taxon>
        <taxon>Bacilli</taxon>
        <taxon>Bacillales</taxon>
        <taxon>Bacillaceae</taxon>
        <taxon>Radiobacillus</taxon>
    </lineage>
</organism>
<keyword evidence="2" id="KW-1185">Reference proteome</keyword>
<evidence type="ECO:0000313" key="1">
    <source>
        <dbReference type="EMBL" id="QDP41300.1"/>
    </source>
</evidence>
<evidence type="ECO:0008006" key="3">
    <source>
        <dbReference type="Google" id="ProtNLM"/>
    </source>
</evidence>
<dbReference type="EMBL" id="CP041666">
    <property type="protein sequence ID" value="QDP41300.1"/>
    <property type="molecule type" value="Genomic_DNA"/>
</dbReference>
<accession>A0A516KIS1</accession>
<protein>
    <recommendedName>
        <fullName evidence="3">Lipoprotein</fullName>
    </recommendedName>
</protein>
<dbReference type="Proteomes" id="UP000315215">
    <property type="component" value="Chromosome"/>
</dbReference>
<sequence>MKKKLMYKGIPMFTILIFITSCSHDKNPFRLPQNHLFNIMEVEIVNDNDTEVKRIENNEKIVNIFVTLRNEHLEVKEINNKEVHSILEEQNYYLVNATTNMDYSNNLYRILITENNYLVFQKSLEDKELFFITQEAQPKIVKQFQEIID</sequence>
<dbReference type="AlphaFoldDB" id="A0A516KIS1"/>
<dbReference type="RefSeq" id="WP_143895705.1">
    <property type="nucleotide sequence ID" value="NZ_CP041666.1"/>
</dbReference>
<reference evidence="1 2" key="1">
    <citation type="submission" date="2019-07" db="EMBL/GenBank/DDBJ databases">
        <authorList>
            <person name="Li J."/>
        </authorList>
    </citation>
    <scope>NUCLEOTIDE SEQUENCE [LARGE SCALE GENOMIC DNA]</scope>
    <source>
        <strain evidence="1 2">TKL69</strain>
    </source>
</reference>